<dbReference type="EMBL" id="JANJYI010000007">
    <property type="protein sequence ID" value="KAK2642399.1"/>
    <property type="molecule type" value="Genomic_DNA"/>
</dbReference>
<comment type="caution">
    <text evidence="2">The sequence shown here is derived from an EMBL/GenBank/DDBJ whole genome shotgun (WGS) entry which is preliminary data.</text>
</comment>
<evidence type="ECO:0000313" key="3">
    <source>
        <dbReference type="Proteomes" id="UP001280121"/>
    </source>
</evidence>
<dbReference type="Pfam" id="PF13456">
    <property type="entry name" value="RVT_3"/>
    <property type="match status" value="1"/>
</dbReference>
<dbReference type="GO" id="GO:0004523">
    <property type="term" value="F:RNA-DNA hybrid ribonuclease activity"/>
    <property type="evidence" value="ECO:0007669"/>
    <property type="project" value="InterPro"/>
</dbReference>
<name>A0AAD9TUB8_9ROSI</name>
<reference evidence="2" key="1">
    <citation type="journal article" date="2023" name="Plant J.">
        <title>Genome sequences and population genomics provide insights into the demographic history, inbreeding, and mutation load of two 'living fossil' tree species of Dipteronia.</title>
        <authorList>
            <person name="Feng Y."/>
            <person name="Comes H.P."/>
            <person name="Chen J."/>
            <person name="Zhu S."/>
            <person name="Lu R."/>
            <person name="Zhang X."/>
            <person name="Li P."/>
            <person name="Qiu J."/>
            <person name="Olsen K.M."/>
            <person name="Qiu Y."/>
        </authorList>
    </citation>
    <scope>NUCLEOTIDE SEQUENCE</scope>
    <source>
        <strain evidence="2">KIB01</strain>
    </source>
</reference>
<dbReference type="InterPro" id="IPR044730">
    <property type="entry name" value="RNase_H-like_dom_plant"/>
</dbReference>
<dbReference type="InterPro" id="IPR002156">
    <property type="entry name" value="RNaseH_domain"/>
</dbReference>
<keyword evidence="3" id="KW-1185">Reference proteome</keyword>
<organism evidence="2 3">
    <name type="scientific">Dipteronia dyeriana</name>
    <dbReference type="NCBI Taxonomy" id="168575"/>
    <lineage>
        <taxon>Eukaryota</taxon>
        <taxon>Viridiplantae</taxon>
        <taxon>Streptophyta</taxon>
        <taxon>Embryophyta</taxon>
        <taxon>Tracheophyta</taxon>
        <taxon>Spermatophyta</taxon>
        <taxon>Magnoliopsida</taxon>
        <taxon>eudicotyledons</taxon>
        <taxon>Gunneridae</taxon>
        <taxon>Pentapetalae</taxon>
        <taxon>rosids</taxon>
        <taxon>malvids</taxon>
        <taxon>Sapindales</taxon>
        <taxon>Sapindaceae</taxon>
        <taxon>Hippocastanoideae</taxon>
        <taxon>Acereae</taxon>
        <taxon>Dipteronia</taxon>
    </lineage>
</organism>
<dbReference type="InterPro" id="IPR052929">
    <property type="entry name" value="RNase_H-like_EbsB-rel"/>
</dbReference>
<dbReference type="Gene3D" id="3.30.420.10">
    <property type="entry name" value="Ribonuclease H-like superfamily/Ribonuclease H"/>
    <property type="match status" value="1"/>
</dbReference>
<dbReference type="InterPro" id="IPR036397">
    <property type="entry name" value="RNaseH_sf"/>
</dbReference>
<accession>A0AAD9TUB8</accession>
<dbReference type="AlphaFoldDB" id="A0AAD9TUB8"/>
<dbReference type="GO" id="GO:0003676">
    <property type="term" value="F:nucleic acid binding"/>
    <property type="evidence" value="ECO:0007669"/>
    <property type="project" value="InterPro"/>
</dbReference>
<gene>
    <name evidence="2" type="ORF">Ddye_024162</name>
</gene>
<dbReference type="Proteomes" id="UP001280121">
    <property type="component" value="Unassembled WGS sequence"/>
</dbReference>
<dbReference type="PANTHER" id="PTHR47074">
    <property type="entry name" value="BNAC02G40300D PROTEIN"/>
    <property type="match status" value="1"/>
</dbReference>
<evidence type="ECO:0000259" key="1">
    <source>
        <dbReference type="Pfam" id="PF13456"/>
    </source>
</evidence>
<proteinExistence type="predicted"/>
<dbReference type="PANTHER" id="PTHR47074:SF11">
    <property type="entry name" value="REVERSE TRANSCRIPTASE-LIKE PROTEIN"/>
    <property type="match status" value="1"/>
</dbReference>
<sequence length="207" mass="22950">MELSSNMNSVEFSLFCIITWRVWFLRNSSLHDGMKQDISDVFWWSKNFAAEFRKAARTDRPRCVSGQVVKCNPPESGSFKVNCNTVVDVGGHKIGIGIVIRDVTGFVLATFDFQVANTLAIYKSIIFARDCGLTQWAIESDVEVIVNRIIQGSHMDSISGTILADITRLLSSSEGLTINHFPRLANQGTHGLAKNALVISEDTSQLH</sequence>
<evidence type="ECO:0000313" key="2">
    <source>
        <dbReference type="EMBL" id="KAK2642399.1"/>
    </source>
</evidence>
<feature type="domain" description="RNase H type-1" evidence="1">
    <location>
        <begin position="93"/>
        <end position="196"/>
    </location>
</feature>
<protein>
    <recommendedName>
        <fullName evidence="1">RNase H type-1 domain-containing protein</fullName>
    </recommendedName>
</protein>
<dbReference type="CDD" id="cd06222">
    <property type="entry name" value="RNase_H_like"/>
    <property type="match status" value="1"/>
</dbReference>